<reference evidence="2 3" key="1">
    <citation type="journal article" date="2016" name="G3 (Bethesda)">
        <title>First Draft Assembly and Annotation of the Genome of a California Endemic Oak Quercus lobata Nee (Fagaceae).</title>
        <authorList>
            <person name="Sork V.L."/>
            <person name="Fitz-Gibbon S.T."/>
            <person name="Puiu D."/>
            <person name="Crepeau M."/>
            <person name="Gugger P.F."/>
            <person name="Sherman R."/>
            <person name="Stevens K."/>
            <person name="Langley C.H."/>
            <person name="Pellegrini M."/>
            <person name="Salzberg S.L."/>
        </authorList>
    </citation>
    <scope>NUCLEOTIDE SEQUENCE [LARGE SCALE GENOMIC DNA]</scope>
    <source>
        <strain evidence="2 3">cv. SW786</strain>
    </source>
</reference>
<dbReference type="Proteomes" id="UP000594261">
    <property type="component" value="Chromosome 8"/>
</dbReference>
<dbReference type="PRINTS" id="PR00412">
    <property type="entry name" value="EPOXHYDRLASE"/>
</dbReference>
<dbReference type="Pfam" id="PF00561">
    <property type="entry name" value="Abhydrolase_1"/>
    <property type="match status" value="1"/>
</dbReference>
<dbReference type="GeneID" id="115956404"/>
<dbReference type="Gramene" id="QL08p012517:mrna">
    <property type="protein sequence ID" value="QL08p012517:mrna"/>
    <property type="gene ID" value="QL08p012517"/>
</dbReference>
<reference evidence="2" key="2">
    <citation type="submission" date="2021-01" db="UniProtKB">
        <authorList>
            <consortium name="EnsemblPlants"/>
        </authorList>
    </citation>
    <scope>IDENTIFICATION</scope>
</reference>
<dbReference type="SUPFAM" id="SSF53474">
    <property type="entry name" value="alpha/beta-Hydrolases"/>
    <property type="match status" value="1"/>
</dbReference>
<dbReference type="PRINTS" id="PR00111">
    <property type="entry name" value="ABHYDROLASE"/>
</dbReference>
<dbReference type="OMA" id="LHKRIWL"/>
<protein>
    <recommendedName>
        <fullName evidence="1">AB hydrolase-1 domain-containing protein</fullName>
    </recommendedName>
</protein>
<evidence type="ECO:0000259" key="1">
    <source>
        <dbReference type="Pfam" id="PF00561"/>
    </source>
</evidence>
<dbReference type="GO" id="GO:0003824">
    <property type="term" value="F:catalytic activity"/>
    <property type="evidence" value="ECO:0007669"/>
    <property type="project" value="InterPro"/>
</dbReference>
<dbReference type="Gene3D" id="3.40.50.1820">
    <property type="entry name" value="alpha/beta hydrolase"/>
    <property type="match status" value="1"/>
</dbReference>
<sequence>MVNIFAVYKPLLCWVMKLVGMRPQRVEIEPGTIMNFWVPNETPKKSKNSNNNKAVVFIHGFAADGIITWQSQVLALARKYKVYVPDLVFFGGSITDRSERSPEFQAECVAKGLKNLGVERCTLVGLSYGGMVGFKMAEMYPDLVESMVLTCSVMALTKSISDAALERIGFKSWSDYLLPDSVQGVKVLFDIATFKLPRIPNFIYKHYLEVMFDNRKEREELLEALVIDDNDFTIPSHPQRVHLLWGENDIIFNMEVVNDLKRQLGDHRATLQYIEKAGHLVEAERPCVYNKHLKEILTTLLEDGDQTQRSL</sequence>
<keyword evidence="3" id="KW-1185">Reference proteome</keyword>
<name>A0A7N2M9K5_QUELO</name>
<dbReference type="KEGG" id="qlo:115956404"/>
<organism evidence="2 3">
    <name type="scientific">Quercus lobata</name>
    <name type="common">Valley oak</name>
    <dbReference type="NCBI Taxonomy" id="97700"/>
    <lineage>
        <taxon>Eukaryota</taxon>
        <taxon>Viridiplantae</taxon>
        <taxon>Streptophyta</taxon>
        <taxon>Embryophyta</taxon>
        <taxon>Tracheophyta</taxon>
        <taxon>Spermatophyta</taxon>
        <taxon>Magnoliopsida</taxon>
        <taxon>eudicotyledons</taxon>
        <taxon>Gunneridae</taxon>
        <taxon>Pentapetalae</taxon>
        <taxon>rosids</taxon>
        <taxon>fabids</taxon>
        <taxon>Fagales</taxon>
        <taxon>Fagaceae</taxon>
        <taxon>Quercus</taxon>
    </lineage>
</organism>
<accession>A0A7N2M9K5</accession>
<dbReference type="EMBL" id="LRBV02000008">
    <property type="status" value="NOT_ANNOTATED_CDS"/>
    <property type="molecule type" value="Genomic_DNA"/>
</dbReference>
<proteinExistence type="predicted"/>
<dbReference type="InterPro" id="IPR000073">
    <property type="entry name" value="AB_hydrolase_1"/>
</dbReference>
<dbReference type="InParanoid" id="A0A7N2M9K5"/>
<feature type="domain" description="AB hydrolase-1" evidence="1">
    <location>
        <begin position="54"/>
        <end position="161"/>
    </location>
</feature>
<gene>
    <name evidence="2" type="primary">LOC115956404</name>
</gene>
<dbReference type="OrthoDB" id="6431331at2759"/>
<dbReference type="RefSeq" id="XP_030930657.1">
    <property type="nucleotide sequence ID" value="XM_031074797.1"/>
</dbReference>
<evidence type="ECO:0000313" key="2">
    <source>
        <dbReference type="EnsemblPlants" id="QL08p012517:mrna"/>
    </source>
</evidence>
<dbReference type="AlphaFoldDB" id="A0A7N2M9K5"/>
<dbReference type="PANTHER" id="PTHR43139">
    <property type="entry name" value="SI:DKEY-122A22.2"/>
    <property type="match status" value="1"/>
</dbReference>
<dbReference type="EnsemblPlants" id="QL08p012517:mrna">
    <property type="protein sequence ID" value="QL08p012517:mrna"/>
    <property type="gene ID" value="QL08p012517"/>
</dbReference>
<dbReference type="InterPro" id="IPR029058">
    <property type="entry name" value="AB_hydrolase_fold"/>
</dbReference>
<dbReference type="InterPro" id="IPR000639">
    <property type="entry name" value="Epox_hydrolase-like"/>
</dbReference>
<evidence type="ECO:0000313" key="3">
    <source>
        <dbReference type="Proteomes" id="UP000594261"/>
    </source>
</evidence>
<dbReference type="InterPro" id="IPR052370">
    <property type="entry name" value="Meta-cleavage_hydrolase"/>
</dbReference>
<dbReference type="PANTHER" id="PTHR43139:SF22">
    <property type="entry name" value="AB HYDROLASE-1 DOMAIN-CONTAINING PROTEIN"/>
    <property type="match status" value="1"/>
</dbReference>